<organism evidence="3 4">
    <name type="scientific">Mizuhopecten yessoensis</name>
    <name type="common">Japanese scallop</name>
    <name type="synonym">Patinopecten yessoensis</name>
    <dbReference type="NCBI Taxonomy" id="6573"/>
    <lineage>
        <taxon>Eukaryota</taxon>
        <taxon>Metazoa</taxon>
        <taxon>Spiralia</taxon>
        <taxon>Lophotrochozoa</taxon>
        <taxon>Mollusca</taxon>
        <taxon>Bivalvia</taxon>
        <taxon>Autobranchia</taxon>
        <taxon>Pteriomorphia</taxon>
        <taxon>Pectinida</taxon>
        <taxon>Pectinoidea</taxon>
        <taxon>Pectinidae</taxon>
        <taxon>Mizuhopecten</taxon>
    </lineage>
</organism>
<feature type="coiled-coil region" evidence="1">
    <location>
        <begin position="47"/>
        <end position="74"/>
    </location>
</feature>
<dbReference type="Proteomes" id="UP000242188">
    <property type="component" value="Unassembled WGS sequence"/>
</dbReference>
<feature type="chain" id="PRO_5012713282" description="Short-chain collagen C4" evidence="2">
    <location>
        <begin position="17"/>
        <end position="267"/>
    </location>
</feature>
<dbReference type="AlphaFoldDB" id="A0A210QLF3"/>
<feature type="signal peptide" evidence="2">
    <location>
        <begin position="1"/>
        <end position="16"/>
    </location>
</feature>
<dbReference type="OrthoDB" id="6086925at2759"/>
<dbReference type="EMBL" id="NEDP02003085">
    <property type="protein sequence ID" value="OWF49555.1"/>
    <property type="molecule type" value="Genomic_DNA"/>
</dbReference>
<dbReference type="GO" id="GO:0005615">
    <property type="term" value="C:extracellular space"/>
    <property type="evidence" value="ECO:0007669"/>
    <property type="project" value="TreeGrafter"/>
</dbReference>
<keyword evidence="2" id="KW-0732">Signal</keyword>
<protein>
    <recommendedName>
        <fullName evidence="5">Short-chain collagen C4</fullName>
    </recommendedName>
</protein>
<evidence type="ECO:0008006" key="5">
    <source>
        <dbReference type="Google" id="ProtNLM"/>
    </source>
</evidence>
<dbReference type="InterPro" id="IPR051077">
    <property type="entry name" value="Ca-dependent_lectin"/>
</dbReference>
<comment type="caution">
    <text evidence="3">The sequence shown here is derived from an EMBL/GenBank/DDBJ whole genome shotgun (WGS) entry which is preliminary data.</text>
</comment>
<evidence type="ECO:0000313" key="4">
    <source>
        <dbReference type="Proteomes" id="UP000242188"/>
    </source>
</evidence>
<dbReference type="PANTHER" id="PTHR24024:SF18">
    <property type="entry name" value="SHORT-CHAIN COLLAGEN C4-LIKE"/>
    <property type="match status" value="1"/>
</dbReference>
<keyword evidence="4" id="KW-1185">Reference proteome</keyword>
<name>A0A210QLF3_MIZYE</name>
<keyword evidence="1" id="KW-0175">Coiled coil</keyword>
<sequence length="267" mass="30041">MWPLCIFLFVVVLSQSINRDAVNDALVEQRILENIRPILDVYVSDRLERNQNVIEKLQQRIGHLENRYEERINLLETYKSTKADEGPVFTRWGRIDCPVNTTTMVYSGYAGGSHFTHSGAAAEYVCMPSDPIWGPHKDIVHNDWVGFMYGAEYQAPNIMFGMSGGVHDVPCAVCLGNQRTTSLMIPGRTECYPGWTEAYHGDLASGYHSFQAASQYVCVDKDPQTFPTRTLLDENGKLFYGVKTKCGSLPCPPYEDGKFLSCVVCMK</sequence>
<evidence type="ECO:0000256" key="2">
    <source>
        <dbReference type="SAM" id="SignalP"/>
    </source>
</evidence>
<dbReference type="PANTHER" id="PTHR24024">
    <property type="entry name" value="PULMONARY SURFACTANT-ASSOCIATED PROTEIN A"/>
    <property type="match status" value="1"/>
</dbReference>
<gene>
    <name evidence="3" type="ORF">KP79_PYT23732</name>
</gene>
<evidence type="ECO:0000256" key="1">
    <source>
        <dbReference type="SAM" id="Coils"/>
    </source>
</evidence>
<evidence type="ECO:0000313" key="3">
    <source>
        <dbReference type="EMBL" id="OWF49555.1"/>
    </source>
</evidence>
<accession>A0A210QLF3</accession>
<reference evidence="3 4" key="1">
    <citation type="journal article" date="2017" name="Nat. Ecol. Evol.">
        <title>Scallop genome provides insights into evolution of bilaterian karyotype and development.</title>
        <authorList>
            <person name="Wang S."/>
            <person name="Zhang J."/>
            <person name="Jiao W."/>
            <person name="Li J."/>
            <person name="Xun X."/>
            <person name="Sun Y."/>
            <person name="Guo X."/>
            <person name="Huan P."/>
            <person name="Dong B."/>
            <person name="Zhang L."/>
            <person name="Hu X."/>
            <person name="Sun X."/>
            <person name="Wang J."/>
            <person name="Zhao C."/>
            <person name="Wang Y."/>
            <person name="Wang D."/>
            <person name="Huang X."/>
            <person name="Wang R."/>
            <person name="Lv J."/>
            <person name="Li Y."/>
            <person name="Zhang Z."/>
            <person name="Liu B."/>
            <person name="Lu W."/>
            <person name="Hui Y."/>
            <person name="Liang J."/>
            <person name="Zhou Z."/>
            <person name="Hou R."/>
            <person name="Li X."/>
            <person name="Liu Y."/>
            <person name="Li H."/>
            <person name="Ning X."/>
            <person name="Lin Y."/>
            <person name="Zhao L."/>
            <person name="Xing Q."/>
            <person name="Dou J."/>
            <person name="Li Y."/>
            <person name="Mao J."/>
            <person name="Guo H."/>
            <person name="Dou H."/>
            <person name="Li T."/>
            <person name="Mu C."/>
            <person name="Jiang W."/>
            <person name="Fu Q."/>
            <person name="Fu X."/>
            <person name="Miao Y."/>
            <person name="Liu J."/>
            <person name="Yu Q."/>
            <person name="Li R."/>
            <person name="Liao H."/>
            <person name="Li X."/>
            <person name="Kong Y."/>
            <person name="Jiang Z."/>
            <person name="Chourrout D."/>
            <person name="Li R."/>
            <person name="Bao Z."/>
        </authorList>
    </citation>
    <scope>NUCLEOTIDE SEQUENCE [LARGE SCALE GENOMIC DNA]</scope>
    <source>
        <strain evidence="3 4">PY_sf001</strain>
    </source>
</reference>
<proteinExistence type="predicted"/>